<name>A0A9N9HAN5_9GLOM</name>
<protein>
    <submittedName>
        <fullName evidence="2">7626_t:CDS:1</fullName>
    </submittedName>
</protein>
<keyword evidence="3" id="KW-1185">Reference proteome</keyword>
<feature type="region of interest" description="Disordered" evidence="1">
    <location>
        <begin position="30"/>
        <end position="49"/>
    </location>
</feature>
<dbReference type="EMBL" id="CAJVPJ010006069">
    <property type="protein sequence ID" value="CAG8665937.1"/>
    <property type="molecule type" value="Genomic_DNA"/>
</dbReference>
<feature type="non-terminal residue" evidence="2">
    <location>
        <position position="1"/>
    </location>
</feature>
<evidence type="ECO:0000256" key="1">
    <source>
        <dbReference type="SAM" id="MobiDB-lite"/>
    </source>
</evidence>
<dbReference type="AlphaFoldDB" id="A0A9N9HAN5"/>
<sequence length="49" mass="5343">IYSVARHAPTLVKKAENNKGMDARFLQGWDLPTSGANHLPPGNPKKTSQ</sequence>
<accession>A0A9N9HAN5</accession>
<reference evidence="2" key="1">
    <citation type="submission" date="2021-06" db="EMBL/GenBank/DDBJ databases">
        <authorList>
            <person name="Kallberg Y."/>
            <person name="Tangrot J."/>
            <person name="Rosling A."/>
        </authorList>
    </citation>
    <scope>NUCLEOTIDE SEQUENCE</scope>
    <source>
        <strain evidence="2">IA702</strain>
    </source>
</reference>
<evidence type="ECO:0000313" key="2">
    <source>
        <dbReference type="EMBL" id="CAG8665937.1"/>
    </source>
</evidence>
<comment type="caution">
    <text evidence="2">The sequence shown here is derived from an EMBL/GenBank/DDBJ whole genome shotgun (WGS) entry which is preliminary data.</text>
</comment>
<dbReference type="Proteomes" id="UP000789572">
    <property type="component" value="Unassembled WGS sequence"/>
</dbReference>
<organism evidence="2 3">
    <name type="scientific">Paraglomus occultum</name>
    <dbReference type="NCBI Taxonomy" id="144539"/>
    <lineage>
        <taxon>Eukaryota</taxon>
        <taxon>Fungi</taxon>
        <taxon>Fungi incertae sedis</taxon>
        <taxon>Mucoromycota</taxon>
        <taxon>Glomeromycotina</taxon>
        <taxon>Glomeromycetes</taxon>
        <taxon>Paraglomerales</taxon>
        <taxon>Paraglomeraceae</taxon>
        <taxon>Paraglomus</taxon>
    </lineage>
</organism>
<gene>
    <name evidence="2" type="ORF">POCULU_LOCUS10701</name>
</gene>
<proteinExistence type="predicted"/>
<evidence type="ECO:0000313" key="3">
    <source>
        <dbReference type="Proteomes" id="UP000789572"/>
    </source>
</evidence>